<evidence type="ECO:0000313" key="2">
    <source>
        <dbReference type="EMBL" id="KAL3826573.1"/>
    </source>
</evidence>
<evidence type="ECO:0008006" key="4">
    <source>
        <dbReference type="Google" id="ProtNLM"/>
    </source>
</evidence>
<feature type="compositionally biased region" description="Basic and acidic residues" evidence="1">
    <location>
        <begin position="15"/>
        <end position="27"/>
    </location>
</feature>
<proteinExistence type="predicted"/>
<dbReference type="SUPFAM" id="SSF56672">
    <property type="entry name" value="DNA/RNA polymerases"/>
    <property type="match status" value="1"/>
</dbReference>
<dbReference type="AlphaFoldDB" id="A0ABD3SQV5"/>
<feature type="region of interest" description="Disordered" evidence="1">
    <location>
        <begin position="1"/>
        <end position="51"/>
    </location>
</feature>
<reference evidence="2 3" key="1">
    <citation type="submission" date="2024-10" db="EMBL/GenBank/DDBJ databases">
        <title>Updated reference genomes for cyclostephanoid diatoms.</title>
        <authorList>
            <person name="Roberts W.R."/>
            <person name="Alverson A.J."/>
        </authorList>
    </citation>
    <scope>NUCLEOTIDE SEQUENCE [LARGE SCALE GENOMIC DNA]</scope>
    <source>
        <strain evidence="2 3">AJA228-03</strain>
    </source>
</reference>
<dbReference type="InterPro" id="IPR043502">
    <property type="entry name" value="DNA/RNA_pol_sf"/>
</dbReference>
<accession>A0ABD3SQV5</accession>
<protein>
    <recommendedName>
        <fullName evidence="4">Reverse transcriptase domain-containing protein</fullName>
    </recommendedName>
</protein>
<evidence type="ECO:0000313" key="3">
    <source>
        <dbReference type="Proteomes" id="UP001530377"/>
    </source>
</evidence>
<feature type="compositionally biased region" description="Basic and acidic residues" evidence="1">
    <location>
        <begin position="481"/>
        <end position="497"/>
    </location>
</feature>
<name>A0ABD3SQV5_9STRA</name>
<dbReference type="Proteomes" id="UP001530377">
    <property type="component" value="Unassembled WGS sequence"/>
</dbReference>
<sequence>MPTPVDFDPGPLETTDDHSLRDTHDDIPPDNSRITRAPLTAGNQPHEYNPDDFADINTTTPTLTPTFTTQPATNTPNTPTTTALLSVAHDPSDHSKLRPLGIPTAIRRIIATHIARTLKSKFASHLFPYNFAVGIDNGATFVIKAMQLAVEKFIDLPQRDGNLPTRAAVFFDLTNQFNSVSRQEFFDVIRLHFPELLPLTTLFYSNATTVHHKWNDGSWRHLQMHEGVTQGCPLSPLFASFVVARLLAPIDTLLRERAATRLASGDHDVLRILSANADSHLQVFEKRKLCRGNKHDPVTGALIPAVLSTMEGAVLGFSIPSPARLAASKLQAIITNDEPTVVNNITRRRSFLSNLLGASSAILSLSYVFDVAASSDIVPSVTSAEFDVILKDSAKSVLAVELSGPKSETAIVRLVDGTTFSISDLVESSTDPRSPLKLVARCRLYKIPIKNTGLLSAVSGEGSAISDSGRKKKSYMNPRVQEAEKKEKEKRERMAKDERDRLEELYKMEVAEKGFLE</sequence>
<organism evidence="2 3">
    <name type="scientific">Cyclostephanos tholiformis</name>
    <dbReference type="NCBI Taxonomy" id="382380"/>
    <lineage>
        <taxon>Eukaryota</taxon>
        <taxon>Sar</taxon>
        <taxon>Stramenopiles</taxon>
        <taxon>Ochrophyta</taxon>
        <taxon>Bacillariophyta</taxon>
        <taxon>Coscinodiscophyceae</taxon>
        <taxon>Thalassiosirophycidae</taxon>
        <taxon>Stephanodiscales</taxon>
        <taxon>Stephanodiscaceae</taxon>
        <taxon>Cyclostephanos</taxon>
    </lineage>
</organism>
<dbReference type="EMBL" id="JALLPB020000019">
    <property type="protein sequence ID" value="KAL3826573.1"/>
    <property type="molecule type" value="Genomic_DNA"/>
</dbReference>
<comment type="caution">
    <text evidence="2">The sequence shown here is derived from an EMBL/GenBank/DDBJ whole genome shotgun (WGS) entry which is preliminary data.</text>
</comment>
<gene>
    <name evidence="2" type="ORF">ACHAXA_003637</name>
</gene>
<keyword evidence="3" id="KW-1185">Reference proteome</keyword>
<evidence type="ECO:0000256" key="1">
    <source>
        <dbReference type="SAM" id="MobiDB-lite"/>
    </source>
</evidence>
<feature type="region of interest" description="Disordered" evidence="1">
    <location>
        <begin position="461"/>
        <end position="497"/>
    </location>
</feature>